<feature type="transmembrane region" description="Helical" evidence="2">
    <location>
        <begin position="54"/>
        <end position="76"/>
    </location>
</feature>
<dbReference type="Proteomes" id="UP000823918">
    <property type="component" value="Unassembled WGS sequence"/>
</dbReference>
<proteinExistence type="predicted"/>
<accession>A0A9D2Q1Z9</accession>
<dbReference type="AlphaFoldDB" id="A0A9D2Q1Z9"/>
<name>A0A9D2Q1Z9_9FIRM</name>
<protein>
    <submittedName>
        <fullName evidence="3">DUF4366 domain-containing protein</fullName>
    </submittedName>
</protein>
<feature type="region of interest" description="Disordered" evidence="1">
    <location>
        <begin position="15"/>
        <end position="47"/>
    </location>
</feature>
<evidence type="ECO:0000256" key="1">
    <source>
        <dbReference type="SAM" id="MobiDB-lite"/>
    </source>
</evidence>
<dbReference type="EMBL" id="DWWA01000008">
    <property type="protein sequence ID" value="HJC71399.1"/>
    <property type="molecule type" value="Genomic_DNA"/>
</dbReference>
<reference evidence="3" key="2">
    <citation type="submission" date="2021-04" db="EMBL/GenBank/DDBJ databases">
        <authorList>
            <person name="Gilroy R."/>
        </authorList>
    </citation>
    <scope>NUCLEOTIDE SEQUENCE</scope>
    <source>
        <strain evidence="3">5933</strain>
    </source>
</reference>
<keyword evidence="2" id="KW-1133">Transmembrane helix</keyword>
<evidence type="ECO:0000256" key="2">
    <source>
        <dbReference type="SAM" id="Phobius"/>
    </source>
</evidence>
<keyword evidence="2" id="KW-0812">Transmembrane</keyword>
<organism evidence="3 4">
    <name type="scientific">Candidatus Ruthenibacterium merdavium</name>
    <dbReference type="NCBI Taxonomy" id="2838752"/>
    <lineage>
        <taxon>Bacteria</taxon>
        <taxon>Bacillati</taxon>
        <taxon>Bacillota</taxon>
        <taxon>Clostridia</taxon>
        <taxon>Eubacteriales</taxon>
        <taxon>Oscillospiraceae</taxon>
        <taxon>Ruthenibacterium</taxon>
    </lineage>
</organism>
<evidence type="ECO:0000313" key="3">
    <source>
        <dbReference type="EMBL" id="HJC71399.1"/>
    </source>
</evidence>
<gene>
    <name evidence="3" type="ORF">H9698_01215</name>
</gene>
<sequence>MTDLDSLAAQLEELNAVQQAAQEPEESSPVKTRKKQKKEKPDEPKPEKKSRKAVIALILIIVLLLGLVGGVLWYFLVYNAKSPLEKESEALGGLLAGKTPAEQQDILNEKVKEGQVLLGIAAEPIFEYNGKKGRIGIENDKANNYSFQVTITEDATGDVLYESGVIDPGYYVEFIELNKTLAAGDYDATALFTTYSLSESPDPIAQIKADLKLHVTDGQFYQ</sequence>
<comment type="caution">
    <text evidence="3">The sequence shown here is derived from an EMBL/GenBank/DDBJ whole genome shotgun (WGS) entry which is preliminary data.</text>
</comment>
<keyword evidence="2" id="KW-0472">Membrane</keyword>
<evidence type="ECO:0000313" key="4">
    <source>
        <dbReference type="Proteomes" id="UP000823918"/>
    </source>
</evidence>
<reference evidence="3" key="1">
    <citation type="journal article" date="2021" name="PeerJ">
        <title>Extensive microbial diversity within the chicken gut microbiome revealed by metagenomics and culture.</title>
        <authorList>
            <person name="Gilroy R."/>
            <person name="Ravi A."/>
            <person name="Getino M."/>
            <person name="Pursley I."/>
            <person name="Horton D.L."/>
            <person name="Alikhan N.F."/>
            <person name="Baker D."/>
            <person name="Gharbi K."/>
            <person name="Hall N."/>
            <person name="Watson M."/>
            <person name="Adriaenssens E.M."/>
            <person name="Foster-Nyarko E."/>
            <person name="Jarju S."/>
            <person name="Secka A."/>
            <person name="Antonio M."/>
            <person name="Oren A."/>
            <person name="Chaudhuri R.R."/>
            <person name="La Ragione R."/>
            <person name="Hildebrand F."/>
            <person name="Pallen M.J."/>
        </authorList>
    </citation>
    <scope>NUCLEOTIDE SEQUENCE</scope>
    <source>
        <strain evidence="3">5933</strain>
    </source>
</reference>